<accession>A0A836BVR9</accession>
<evidence type="ECO:0000313" key="7">
    <source>
        <dbReference type="Proteomes" id="UP000612055"/>
    </source>
</evidence>
<dbReference type="PANTHER" id="PTHR31652:SF0">
    <property type="entry name" value="LIMR FAMILY PROTEIN DDB_G0283707-RELATED"/>
    <property type="match status" value="1"/>
</dbReference>
<gene>
    <name evidence="6" type="ORF">HYH03_012160</name>
</gene>
<reference evidence="6" key="1">
    <citation type="journal article" date="2020" name="bioRxiv">
        <title>Comparative genomics of Chlamydomonas.</title>
        <authorList>
            <person name="Craig R.J."/>
            <person name="Hasan A.R."/>
            <person name="Ness R.W."/>
            <person name="Keightley P.D."/>
        </authorList>
    </citation>
    <scope>NUCLEOTIDE SEQUENCE</scope>
    <source>
        <strain evidence="6">CCAP 11/70</strain>
    </source>
</reference>
<comment type="caution">
    <text evidence="6">The sequence shown here is derived from an EMBL/GenBank/DDBJ whole genome shotgun (WGS) entry which is preliminary data.</text>
</comment>
<dbReference type="Pfam" id="PF04791">
    <property type="entry name" value="LMBR1"/>
    <property type="match status" value="2"/>
</dbReference>
<name>A0A836BVR9_9CHLO</name>
<dbReference type="GO" id="GO:0016020">
    <property type="term" value="C:membrane"/>
    <property type="evidence" value="ECO:0007669"/>
    <property type="project" value="UniProtKB-SubCell"/>
</dbReference>
<feature type="transmembrane region" description="Helical" evidence="5">
    <location>
        <begin position="41"/>
        <end position="59"/>
    </location>
</feature>
<keyword evidence="2 5" id="KW-0812">Transmembrane</keyword>
<feature type="transmembrane region" description="Helical" evidence="5">
    <location>
        <begin position="89"/>
        <end position="112"/>
    </location>
</feature>
<feature type="transmembrane region" description="Helical" evidence="5">
    <location>
        <begin position="484"/>
        <end position="508"/>
    </location>
</feature>
<comment type="subcellular location">
    <subcellularLocation>
        <location evidence="1">Membrane</location>
        <topology evidence="1">Multi-pass membrane protein</topology>
    </subcellularLocation>
</comment>
<evidence type="ECO:0000256" key="1">
    <source>
        <dbReference type="ARBA" id="ARBA00004141"/>
    </source>
</evidence>
<dbReference type="InterPro" id="IPR006876">
    <property type="entry name" value="LMBR1-like_membr_prot"/>
</dbReference>
<sequence length="527" mass="59502">MADGFNWFLILVTVVAAALVLAGCIYILVEYSHPEDRNQAWVPKIIVVLSMTLAIWTVLMFPLDVANTQACAQSISPSSCNYTLPMEQLWYAVFISNLVLVFLILPFTLFFYEADSDYTFCQKIKGSLMWTAGFLVFIILIIVIAYLLIGYVVYPTQLLTSGLGESSALLDGTLATTNTTCIIPIFNPNTTSTNSTDGAGTDGRCSSFTPPLQIENWKLRVSITVYIMAIQSVLGWLLFLVFCGVGLIGTPVDWTQEFLGRPRKTITKSEYMRRAQLIAQRAKQVANMLALLRRGDRDRRWRSNLAKCQREVALLEDDEYQLERVFPQGEDGDVRWVLFMLGFYVLGFMAFMAYVLTFTWIAHMIAYQLPPRPLSPFLNSMFVTLDDVFPLFGVLAFSIYCLYLMTAAMKGNFLMGLNFLIIKLYPMRPGATMMSSFIVNTALILLMSPAIVQFCAQAFAVYADGTAIFDVFGNQVMYLIGIKYIYNLNVFIYAMLAITLLTGIFMAFRGKKTWQRRKPEDAYAMID</sequence>
<feature type="transmembrane region" description="Helical" evidence="5">
    <location>
        <begin position="430"/>
        <end position="452"/>
    </location>
</feature>
<evidence type="ECO:0000256" key="5">
    <source>
        <dbReference type="SAM" id="Phobius"/>
    </source>
</evidence>
<keyword evidence="4 5" id="KW-0472">Membrane</keyword>
<dbReference type="EMBL" id="JAEHOE010000074">
    <property type="protein sequence ID" value="KAG2489328.1"/>
    <property type="molecule type" value="Genomic_DNA"/>
</dbReference>
<organism evidence="6 7">
    <name type="scientific">Edaphochlamys debaryana</name>
    <dbReference type="NCBI Taxonomy" id="47281"/>
    <lineage>
        <taxon>Eukaryota</taxon>
        <taxon>Viridiplantae</taxon>
        <taxon>Chlorophyta</taxon>
        <taxon>core chlorophytes</taxon>
        <taxon>Chlorophyceae</taxon>
        <taxon>CS clade</taxon>
        <taxon>Chlamydomonadales</taxon>
        <taxon>Chlamydomonadales incertae sedis</taxon>
        <taxon>Edaphochlamys</taxon>
    </lineage>
</organism>
<evidence type="ECO:0000256" key="3">
    <source>
        <dbReference type="ARBA" id="ARBA00022989"/>
    </source>
</evidence>
<evidence type="ECO:0000256" key="4">
    <source>
        <dbReference type="ARBA" id="ARBA00023136"/>
    </source>
</evidence>
<proteinExistence type="predicted"/>
<feature type="transmembrane region" description="Helical" evidence="5">
    <location>
        <begin position="132"/>
        <end position="154"/>
    </location>
</feature>
<evidence type="ECO:0000313" key="6">
    <source>
        <dbReference type="EMBL" id="KAG2489328.1"/>
    </source>
</evidence>
<dbReference type="OrthoDB" id="73273at2759"/>
<protein>
    <recommendedName>
        <fullName evidence="8">LMBR1-like membrane protein</fullName>
    </recommendedName>
</protein>
<evidence type="ECO:0000256" key="2">
    <source>
        <dbReference type="ARBA" id="ARBA00022692"/>
    </source>
</evidence>
<evidence type="ECO:0008006" key="8">
    <source>
        <dbReference type="Google" id="ProtNLM"/>
    </source>
</evidence>
<feature type="transmembrane region" description="Helical" evidence="5">
    <location>
        <begin position="389"/>
        <end position="409"/>
    </location>
</feature>
<dbReference type="PANTHER" id="PTHR31652">
    <property type="entry name" value="LIMR FAMILY PROTEIN DDB_G0283707-RELATED"/>
    <property type="match status" value="1"/>
</dbReference>
<feature type="transmembrane region" description="Helical" evidence="5">
    <location>
        <begin position="6"/>
        <end position="29"/>
    </location>
</feature>
<feature type="transmembrane region" description="Helical" evidence="5">
    <location>
        <begin position="223"/>
        <end position="248"/>
    </location>
</feature>
<dbReference type="AlphaFoldDB" id="A0A836BVR9"/>
<keyword evidence="7" id="KW-1185">Reference proteome</keyword>
<keyword evidence="3 5" id="KW-1133">Transmembrane helix</keyword>
<feature type="transmembrane region" description="Helical" evidence="5">
    <location>
        <begin position="336"/>
        <end position="369"/>
    </location>
</feature>
<dbReference type="Proteomes" id="UP000612055">
    <property type="component" value="Unassembled WGS sequence"/>
</dbReference>